<dbReference type="Proteomes" id="UP000006051">
    <property type="component" value="Chromosome"/>
</dbReference>
<dbReference type="EMBL" id="CP003283">
    <property type="protein sequence ID" value="AFL98360.1"/>
    <property type="molecule type" value="Genomic_DNA"/>
</dbReference>
<gene>
    <name evidence="1" type="ordered locus">Ornrh_2229</name>
</gene>
<evidence type="ECO:0000313" key="2">
    <source>
        <dbReference type="Proteomes" id="UP000006051"/>
    </source>
</evidence>
<evidence type="ECO:0000313" key="1">
    <source>
        <dbReference type="EMBL" id="AFL98360.1"/>
    </source>
</evidence>
<dbReference type="KEGG" id="orh:Ornrh_2229"/>
<name>I4A326_ORNRL</name>
<dbReference type="STRING" id="867902.Ornrh_2229"/>
<accession>I4A326</accession>
<dbReference type="AlphaFoldDB" id="I4A326"/>
<sequence length="124" mass="14031">MLAPVLVLALTPLNVAIVFAKDCRKKGFKTAFQGMADYFRESAYRWDCFGCSELRTLWNCTLKTKQGKEFGKRGLSLSSDLGMQEKAGTMSRTGAVLNALLFLIERNHCRKAYENDELKQKINN</sequence>
<keyword evidence="2" id="KW-1185">Reference proteome</keyword>
<proteinExistence type="predicted"/>
<organism evidence="1 2">
    <name type="scientific">Ornithobacterium rhinotracheale (strain ATCC 51463 / DSM 15997 / CCUG 23171 / CIP 104009 / LMG 9086)</name>
    <dbReference type="NCBI Taxonomy" id="867902"/>
    <lineage>
        <taxon>Bacteria</taxon>
        <taxon>Pseudomonadati</taxon>
        <taxon>Bacteroidota</taxon>
        <taxon>Flavobacteriia</taxon>
        <taxon>Flavobacteriales</taxon>
        <taxon>Weeksellaceae</taxon>
        <taxon>Ornithobacterium</taxon>
    </lineage>
</organism>
<protein>
    <submittedName>
        <fullName evidence="1">Uncharacterized protein</fullName>
    </submittedName>
</protein>
<dbReference type="HOGENOM" id="CLU_1944515_0_0_10"/>
<reference evidence="1 2" key="1">
    <citation type="submission" date="2012-06" db="EMBL/GenBank/DDBJ databases">
        <title>The complete genome of Ornithobacterium rhinotracheale DSM 15997.</title>
        <authorList>
            <consortium name="US DOE Joint Genome Institute (JGI-PGF)"/>
            <person name="Lucas S."/>
            <person name="Copeland A."/>
            <person name="Lapidus A."/>
            <person name="Goodwin L."/>
            <person name="Pitluck S."/>
            <person name="Peters L."/>
            <person name="Mikhailova N."/>
            <person name="Teshima H."/>
            <person name="Kyrpides N."/>
            <person name="Mavromatis K."/>
            <person name="Pagani I."/>
            <person name="Ivanova N."/>
            <person name="Ovchinnikova G."/>
            <person name="Zeytun A."/>
            <person name="Detter J.C."/>
            <person name="Han C."/>
            <person name="Land M."/>
            <person name="Hauser L."/>
            <person name="Markowitz V."/>
            <person name="Cheng J.-F."/>
            <person name="Hugenholtz P."/>
            <person name="Woyke T."/>
            <person name="Wu D."/>
            <person name="Lang E."/>
            <person name="Kopitz M."/>
            <person name="Brambilla E."/>
            <person name="Klenk H.-P."/>
            <person name="Eisen J.A."/>
        </authorList>
    </citation>
    <scope>NUCLEOTIDE SEQUENCE [LARGE SCALE GENOMIC DNA]</scope>
    <source>
        <strain evidence="2">ATCC 51463 / DSM 15997 / CCUG 23171 / LMG 9086</strain>
    </source>
</reference>